<comment type="caution">
    <text evidence="3">The sequence shown here is derived from an EMBL/GenBank/DDBJ whole genome shotgun (WGS) entry which is preliminary data.</text>
</comment>
<dbReference type="Gene3D" id="3.40.50.410">
    <property type="entry name" value="von Willebrand factor, type A domain"/>
    <property type="match status" value="1"/>
</dbReference>
<feature type="region of interest" description="Disordered" evidence="1">
    <location>
        <begin position="224"/>
        <end position="249"/>
    </location>
</feature>
<gene>
    <name evidence="3" type="ORF">IT779_08475</name>
</gene>
<dbReference type="InterPro" id="IPR051928">
    <property type="entry name" value="NorD/CobT"/>
</dbReference>
<keyword evidence="4" id="KW-1185">Reference proteome</keyword>
<protein>
    <submittedName>
        <fullName evidence="3">VWA domain-containing protein</fullName>
    </submittedName>
</protein>
<dbReference type="InterPro" id="IPR002035">
    <property type="entry name" value="VWF_A"/>
</dbReference>
<feature type="compositionally biased region" description="Acidic residues" evidence="1">
    <location>
        <begin position="161"/>
        <end position="172"/>
    </location>
</feature>
<evidence type="ECO:0000259" key="2">
    <source>
        <dbReference type="PROSITE" id="PS50234"/>
    </source>
</evidence>
<feature type="domain" description="VWFA" evidence="2">
    <location>
        <begin position="341"/>
        <end position="530"/>
    </location>
</feature>
<dbReference type="PANTHER" id="PTHR41248:SF1">
    <property type="entry name" value="NORD PROTEIN"/>
    <property type="match status" value="1"/>
</dbReference>
<dbReference type="Pfam" id="PF13519">
    <property type="entry name" value="VWA_2"/>
    <property type="match status" value="1"/>
</dbReference>
<evidence type="ECO:0000256" key="1">
    <source>
        <dbReference type="SAM" id="MobiDB-lite"/>
    </source>
</evidence>
<dbReference type="EMBL" id="JADMLG010000003">
    <property type="protein sequence ID" value="MBH0776316.1"/>
    <property type="molecule type" value="Genomic_DNA"/>
</dbReference>
<dbReference type="InterPro" id="IPR036465">
    <property type="entry name" value="vWFA_dom_sf"/>
</dbReference>
<evidence type="ECO:0000313" key="4">
    <source>
        <dbReference type="Proteomes" id="UP000655751"/>
    </source>
</evidence>
<dbReference type="PROSITE" id="PS50234">
    <property type="entry name" value="VWFA"/>
    <property type="match status" value="1"/>
</dbReference>
<organism evidence="3 4">
    <name type="scientific">Nocardia bovistercoris</name>
    <dbReference type="NCBI Taxonomy" id="2785916"/>
    <lineage>
        <taxon>Bacteria</taxon>
        <taxon>Bacillati</taxon>
        <taxon>Actinomycetota</taxon>
        <taxon>Actinomycetes</taxon>
        <taxon>Mycobacteriales</taxon>
        <taxon>Nocardiaceae</taxon>
        <taxon>Nocardia</taxon>
    </lineage>
</organism>
<feature type="region of interest" description="Disordered" evidence="1">
    <location>
        <begin position="144"/>
        <end position="181"/>
    </location>
</feature>
<name>A0A931N2R0_9NOCA</name>
<dbReference type="SMART" id="SM00327">
    <property type="entry name" value="VWA"/>
    <property type="match status" value="1"/>
</dbReference>
<reference evidence="3" key="1">
    <citation type="submission" date="2020-11" db="EMBL/GenBank/DDBJ databases">
        <title>Nocardia NEAU-351.nov., a novel actinomycete isolated from the cow dung.</title>
        <authorList>
            <person name="Zhang X."/>
        </authorList>
    </citation>
    <scope>NUCLEOTIDE SEQUENCE</scope>
    <source>
        <strain evidence="3">NEAU-351</strain>
    </source>
</reference>
<proteinExistence type="predicted"/>
<accession>A0A931N2R0</accession>
<evidence type="ECO:0000313" key="3">
    <source>
        <dbReference type="EMBL" id="MBH0776316.1"/>
    </source>
</evidence>
<dbReference type="AlphaFoldDB" id="A0A931N2R0"/>
<dbReference type="PANTHER" id="PTHR41248">
    <property type="entry name" value="NORD PROTEIN"/>
    <property type="match status" value="1"/>
</dbReference>
<dbReference type="Proteomes" id="UP000655751">
    <property type="component" value="Unassembled WGS sequence"/>
</dbReference>
<dbReference type="SUPFAM" id="SSF53300">
    <property type="entry name" value="vWA-like"/>
    <property type="match status" value="1"/>
</dbReference>
<sequence>MLASAIAGRPLKVARLEPGEPAWTDGATIHLDIDSGHALVSLSVQASLLAGGGLDPGIVGGLGRHPRVAARYLAIEGRRSLLANAVVPTSVAATVGRAELSVDSPREALALARGREPVALAPESFGVIRPRALLEAADRARAAAASGAHSPRRISDRESVDPLDESVGDEQPDIFSSPVGGGGALGKLLRRMLSAARGAGGNGPPGADSVTHRMRGGVVGAGTVVSSASDEDSDQRRDAQTTGTTYPEWDTHRQRYRPAWCTVQEVEPPTGAAGAMAASSGRQLRDVLSRLALGLGRYHRQANGDDLDLDAVVAARVDAAAGATADDRLYLDSLRRRRDLCVLVLLDISGSVAQPASNGHTIHEQQRTAAIALVTALYQLGDRVALYAFRSQGRSMVQVLPVKRFDEPFDTTTMHRASGLVPGAYSRLGAAIRHAGSVLRAKGGTPRKLLVVVSDGLAYDHGYERAYGSADARRALAEARRAGIGAVCVTVGAPTADDELRRVFGSAAHARIQTPDHLGRIIGSLFRAALHHTNR</sequence>
<dbReference type="RefSeq" id="WP_196148667.1">
    <property type="nucleotide sequence ID" value="NZ_JADMLG010000003.1"/>
</dbReference>